<feature type="compositionally biased region" description="Polar residues" evidence="1">
    <location>
        <begin position="783"/>
        <end position="794"/>
    </location>
</feature>
<sequence>MSPDASTAAGNAASPLLPSSSSSSSSSSSFSSIPANQQHFNPRRRRKTESAVTQPHLHVHVPHPDPHESLCRRSIVNRARTITFSAGSNPRQSEGASVTRTKPGMRPTGVGVGVGGMMAAEPREAGRATALKTATPAASGSCDNNDYYSPSARPTTTTTTTTTTSIVSPTSSSSHSSSSAAFAAASHTSSPSAVPRPPQSRFSFEYKYPLRKRALTSSHTSAATSSVQNSDDTHPGPDPTPTPQQRTILYDRPRRSVPNFHLSHVRDPAGFGYQPTSPRLAVENDPDSALPLDAPSTVRATNPNAPKRRKSSLYDQQTIPDVNDRMSASSVVYAQGRTPADERSRGVDGLDRYSQSGDGNKTPVADDTRAKNEDIFLNIARSDSGRRDSFGRSELRRSRFRMSGSALRSSTSRVSEQMPHPEQLRLNTYDSPLHPQQESPSTPHTAALYSYSASAHPLDEQSRPSSSAYGPSSRSAIGLPRSRLGRSSPEPLSYSPESYPERRGSLHEPRAYRQSTLSSIRSSRQPSSSDVTERARFESERSRQDGTESTLSTTAPSTVWDELEDLKSRIKKLELTGKLPPSSQEAISSASGERPPTATTTMTTVSSSPRRPHKASTFSGEAEALAGASPVHPLLQSALVNAKDVLSNEVYAALEVTATDALALSTLLGSSRAPSGTGSMVNGYSTSDRQARRKADSVCRSLTELCLALSDEQHRSQSALVVNGRAEEEERHAHDDDTLTPTLPFRRSTTLDSDGLVRRQSTKRVGSRLEARRSSVATAIPSPESQHGDQNNEPVSEAKVTHSPSSPAPTRLSRLSTSLRTKRHRTDDEALLEKTPQVRSPTRSIADLSSAANNYRVSPRQRMSHGYTASQTKAVATPDRNPRFSLQPQPSQLPQPRTPTLSQSAIPLRRTLMTPSYTPATARSNIQAGYRRYGAASGLSSATNTSDGSIEESVLPPRPEASQTRIVAPSSKLATSYTPISQNRVRTNSLGARKFGLRPRSLVVSDDAINTFDDRID</sequence>
<feature type="region of interest" description="Disordered" evidence="1">
    <location>
        <begin position="215"/>
        <end position="369"/>
    </location>
</feature>
<feature type="region of interest" description="Disordered" evidence="1">
    <location>
        <begin position="669"/>
        <end position="692"/>
    </location>
</feature>
<feature type="compositionally biased region" description="Low complexity" evidence="1">
    <location>
        <begin position="487"/>
        <end position="498"/>
    </location>
</feature>
<feature type="compositionally biased region" description="Low complexity" evidence="1">
    <location>
        <begin position="810"/>
        <end position="819"/>
    </location>
</feature>
<feature type="region of interest" description="Disordered" evidence="1">
    <location>
        <begin position="575"/>
        <end position="621"/>
    </location>
</feature>
<feature type="compositionally biased region" description="Low complexity" evidence="1">
    <location>
        <begin position="594"/>
        <end position="609"/>
    </location>
</feature>
<feature type="compositionally biased region" description="Polar residues" evidence="1">
    <location>
        <begin position="547"/>
        <end position="556"/>
    </location>
</feature>
<dbReference type="AlphaFoldDB" id="A0A2V5H3Z4"/>
<feature type="compositionally biased region" description="Low complexity" evidence="1">
    <location>
        <begin position="215"/>
        <end position="226"/>
    </location>
</feature>
<evidence type="ECO:0000313" key="2">
    <source>
        <dbReference type="EMBL" id="PYI18291.1"/>
    </source>
</evidence>
<dbReference type="EMBL" id="KZ825146">
    <property type="protein sequence ID" value="PYI18291.1"/>
    <property type="molecule type" value="Genomic_DNA"/>
</dbReference>
<feature type="region of interest" description="Disordered" evidence="1">
    <location>
        <begin position="938"/>
        <end position="964"/>
    </location>
</feature>
<feature type="compositionally biased region" description="Polar residues" evidence="1">
    <location>
        <begin position="406"/>
        <end position="415"/>
    </location>
</feature>
<proteinExistence type="predicted"/>
<feature type="region of interest" description="Disordered" evidence="1">
    <location>
        <begin position="1"/>
        <end position="69"/>
    </location>
</feature>
<feature type="compositionally biased region" description="Basic and acidic residues" evidence="1">
    <location>
        <begin position="725"/>
        <end position="737"/>
    </location>
</feature>
<feature type="compositionally biased region" description="Polar residues" evidence="1">
    <location>
        <begin position="136"/>
        <end position="148"/>
    </location>
</feature>
<dbReference type="OMA" id="RMEDYHA"/>
<feature type="compositionally biased region" description="Low complexity" evidence="1">
    <location>
        <begin position="149"/>
        <end position="183"/>
    </location>
</feature>
<evidence type="ECO:0000256" key="1">
    <source>
        <dbReference type="SAM" id="MobiDB-lite"/>
    </source>
</evidence>
<feature type="compositionally biased region" description="Basic and acidic residues" evidence="1">
    <location>
        <begin position="499"/>
        <end position="511"/>
    </location>
</feature>
<feature type="compositionally biased region" description="Basic and acidic residues" evidence="1">
    <location>
        <begin position="531"/>
        <end position="546"/>
    </location>
</feature>
<feature type="region of interest" description="Disordered" evidence="1">
    <location>
        <begin position="85"/>
        <end position="183"/>
    </location>
</feature>
<name>A0A2V5H3Z4_ASPV1</name>
<feature type="region of interest" description="Disordered" evidence="1">
    <location>
        <begin position="398"/>
        <end position="421"/>
    </location>
</feature>
<feature type="compositionally biased region" description="Polar residues" evidence="1">
    <location>
        <begin position="938"/>
        <end position="948"/>
    </location>
</feature>
<protein>
    <recommendedName>
        <fullName evidence="4">LPXTG-motif cell wall anchor domain protein</fullName>
    </recommendedName>
</protein>
<reference evidence="2 3" key="1">
    <citation type="submission" date="2018-02" db="EMBL/GenBank/DDBJ databases">
        <title>The genomes of Aspergillus section Nigri reveals drivers in fungal speciation.</title>
        <authorList>
            <consortium name="DOE Joint Genome Institute"/>
            <person name="Vesth T.C."/>
            <person name="Nybo J."/>
            <person name="Theobald S."/>
            <person name="Brandl J."/>
            <person name="Frisvad J.C."/>
            <person name="Nielsen K.F."/>
            <person name="Lyhne E.K."/>
            <person name="Kogle M.E."/>
            <person name="Kuo A."/>
            <person name="Riley R."/>
            <person name="Clum A."/>
            <person name="Nolan M."/>
            <person name="Lipzen A."/>
            <person name="Salamov A."/>
            <person name="Henrissat B."/>
            <person name="Wiebenga A."/>
            <person name="De vries R.P."/>
            <person name="Grigoriev I.V."/>
            <person name="Mortensen U.H."/>
            <person name="Andersen M.R."/>
            <person name="Baker S.E."/>
        </authorList>
    </citation>
    <scope>NUCLEOTIDE SEQUENCE [LARGE SCALE GENOMIC DNA]</scope>
    <source>
        <strain evidence="2 3">CBS 115571</strain>
    </source>
</reference>
<dbReference type="Proteomes" id="UP000249829">
    <property type="component" value="Unassembled WGS sequence"/>
</dbReference>
<feature type="compositionally biased region" description="Basic and acidic residues" evidence="1">
    <location>
        <begin position="339"/>
        <end position="351"/>
    </location>
</feature>
<feature type="compositionally biased region" description="Low complexity" evidence="1">
    <location>
        <begin position="463"/>
        <end position="476"/>
    </location>
</feature>
<feature type="compositionally biased region" description="Polar residues" evidence="1">
    <location>
        <begin position="313"/>
        <end position="332"/>
    </location>
</feature>
<gene>
    <name evidence="2" type="ORF">BO99DRAFT_423331</name>
</gene>
<feature type="compositionally biased region" description="Low complexity" evidence="1">
    <location>
        <begin position="513"/>
        <end position="529"/>
    </location>
</feature>
<feature type="compositionally biased region" description="Polar residues" evidence="1">
    <location>
        <begin position="581"/>
        <end position="591"/>
    </location>
</feature>
<feature type="compositionally biased region" description="Low complexity" evidence="1">
    <location>
        <begin position="19"/>
        <end position="32"/>
    </location>
</feature>
<keyword evidence="3" id="KW-1185">Reference proteome</keyword>
<organism evidence="2 3">
    <name type="scientific">Aspergillus violaceofuscus (strain CBS 115571)</name>
    <dbReference type="NCBI Taxonomy" id="1450538"/>
    <lineage>
        <taxon>Eukaryota</taxon>
        <taxon>Fungi</taxon>
        <taxon>Dikarya</taxon>
        <taxon>Ascomycota</taxon>
        <taxon>Pezizomycotina</taxon>
        <taxon>Eurotiomycetes</taxon>
        <taxon>Eurotiomycetidae</taxon>
        <taxon>Eurotiales</taxon>
        <taxon>Aspergillaceae</taxon>
        <taxon>Aspergillus</taxon>
    </lineage>
</organism>
<feature type="region of interest" description="Disordered" evidence="1">
    <location>
        <begin position="455"/>
        <end position="556"/>
    </location>
</feature>
<accession>A0A2V5H3Z4</accession>
<feature type="region of interest" description="Disordered" evidence="1">
    <location>
        <begin position="716"/>
        <end position="901"/>
    </location>
</feature>
<feature type="compositionally biased region" description="Polar residues" evidence="1">
    <location>
        <begin position="672"/>
        <end position="688"/>
    </location>
</feature>
<evidence type="ECO:0008006" key="4">
    <source>
        <dbReference type="Google" id="ProtNLM"/>
    </source>
</evidence>
<feature type="compositionally biased region" description="Polar residues" evidence="1">
    <location>
        <begin position="85"/>
        <end position="100"/>
    </location>
</feature>
<evidence type="ECO:0000313" key="3">
    <source>
        <dbReference type="Proteomes" id="UP000249829"/>
    </source>
</evidence>